<gene>
    <name evidence="1" type="ORF">H4Q32_029058</name>
</gene>
<evidence type="ECO:0000313" key="1">
    <source>
        <dbReference type="EMBL" id="KAI2659521.1"/>
    </source>
</evidence>
<dbReference type="Proteomes" id="UP000830375">
    <property type="component" value="Unassembled WGS sequence"/>
</dbReference>
<sequence length="151" mass="17087">MDQNFLKLNTEKTEILSVHPKSFVSSHHDFSINIDRVIVHPSPAVRNLGVLCDSSPGFEPHIKSCFYHIRNIVRLRRSLNFKDAKTVIHAFITSRLDYCNSLLYGLPNKALNHLQLIQNAAARALTYTKKSAHITPFTAITLAPHYLSHSV</sequence>
<keyword evidence="1" id="KW-0808">Transferase</keyword>
<keyword evidence="1" id="KW-0695">RNA-directed DNA polymerase</keyword>
<accession>A0ABQ8MAC3</accession>
<dbReference type="EMBL" id="JACTAM010000011">
    <property type="protein sequence ID" value="KAI2659521.1"/>
    <property type="molecule type" value="Genomic_DNA"/>
</dbReference>
<name>A0ABQ8MAC3_LABRO</name>
<keyword evidence="2" id="KW-1185">Reference proteome</keyword>
<reference evidence="1 2" key="1">
    <citation type="submission" date="2022-01" db="EMBL/GenBank/DDBJ databases">
        <title>A high-quality chromosome-level genome assembly of rohu carp, Labeo rohita.</title>
        <authorList>
            <person name="Arick M.A. II"/>
            <person name="Hsu C.-Y."/>
            <person name="Magbanua Z."/>
            <person name="Pechanova O."/>
            <person name="Grover C."/>
            <person name="Miller E."/>
            <person name="Thrash A."/>
            <person name="Ezzel L."/>
            <person name="Alam S."/>
            <person name="Benzie J."/>
            <person name="Hamilton M."/>
            <person name="Karsi A."/>
            <person name="Lawrence M.L."/>
            <person name="Peterson D.G."/>
        </authorList>
    </citation>
    <scope>NUCLEOTIDE SEQUENCE [LARGE SCALE GENOMIC DNA]</scope>
    <source>
        <strain evidence="2">BAU-BD-2019</strain>
        <tissue evidence="1">Blood</tissue>
    </source>
</reference>
<dbReference type="PANTHER" id="PTHR33332">
    <property type="entry name" value="REVERSE TRANSCRIPTASE DOMAIN-CONTAINING PROTEIN"/>
    <property type="match status" value="1"/>
</dbReference>
<dbReference type="GO" id="GO:0003964">
    <property type="term" value="F:RNA-directed DNA polymerase activity"/>
    <property type="evidence" value="ECO:0007669"/>
    <property type="project" value="UniProtKB-KW"/>
</dbReference>
<comment type="caution">
    <text evidence="1">The sequence shown here is derived from an EMBL/GenBank/DDBJ whole genome shotgun (WGS) entry which is preliminary data.</text>
</comment>
<proteinExistence type="predicted"/>
<protein>
    <submittedName>
        <fullName evidence="1">RNA-directed DNA polymerase from transposon BS</fullName>
    </submittedName>
</protein>
<evidence type="ECO:0000313" key="2">
    <source>
        <dbReference type="Proteomes" id="UP000830375"/>
    </source>
</evidence>
<organism evidence="1 2">
    <name type="scientific">Labeo rohita</name>
    <name type="common">Indian major carp</name>
    <name type="synonym">Cyprinus rohita</name>
    <dbReference type="NCBI Taxonomy" id="84645"/>
    <lineage>
        <taxon>Eukaryota</taxon>
        <taxon>Metazoa</taxon>
        <taxon>Chordata</taxon>
        <taxon>Craniata</taxon>
        <taxon>Vertebrata</taxon>
        <taxon>Euteleostomi</taxon>
        <taxon>Actinopterygii</taxon>
        <taxon>Neopterygii</taxon>
        <taxon>Teleostei</taxon>
        <taxon>Ostariophysi</taxon>
        <taxon>Cypriniformes</taxon>
        <taxon>Cyprinidae</taxon>
        <taxon>Labeoninae</taxon>
        <taxon>Labeonini</taxon>
        <taxon>Labeo</taxon>
    </lineage>
</organism>
<keyword evidence="1" id="KW-0548">Nucleotidyltransferase</keyword>